<keyword evidence="2" id="KW-0808">Transferase</keyword>
<dbReference type="Gene3D" id="3.40.50.2000">
    <property type="entry name" value="Glycogen Phosphorylase B"/>
    <property type="match status" value="2"/>
</dbReference>
<dbReference type="AlphaFoldDB" id="A0A0C4WSL6"/>
<protein>
    <submittedName>
        <fullName evidence="2">Glycosyl transferase, group 1</fullName>
    </submittedName>
</protein>
<dbReference type="RefSeq" id="WP_039803755.1">
    <property type="nucleotide sequence ID" value="NZ_CP010415.1"/>
</dbReference>
<dbReference type="KEGG" id="acx:Achr_18370"/>
<dbReference type="CDD" id="cd03801">
    <property type="entry name" value="GT4_PimA-like"/>
    <property type="match status" value="1"/>
</dbReference>
<name>A0A0C4WSL6_9GAMM</name>
<evidence type="ECO:0000313" key="2">
    <source>
        <dbReference type="EMBL" id="AJE21292.1"/>
    </source>
</evidence>
<reference evidence="2 3" key="1">
    <citation type="journal article" date="2015" name="PLoS ONE">
        <title>Azotobacter Genomes: The Genome of Azotobacter chroococcum NCIMB 8003 (ATCC 4412).</title>
        <authorList>
            <person name="Robson R.L."/>
            <person name="Jones R."/>
            <person name="Robson R.M."/>
            <person name="Schwartz A."/>
            <person name="Richardson T.H."/>
        </authorList>
    </citation>
    <scope>NUCLEOTIDE SEQUENCE [LARGE SCALE GENOMIC DNA]</scope>
    <source>
        <strain evidence="2 3">NCIMB 8003</strain>
    </source>
</reference>
<dbReference type="InterPro" id="IPR001296">
    <property type="entry name" value="Glyco_trans_1"/>
</dbReference>
<dbReference type="Pfam" id="PF00534">
    <property type="entry name" value="Glycos_transf_1"/>
    <property type="match status" value="1"/>
</dbReference>
<evidence type="ECO:0000259" key="1">
    <source>
        <dbReference type="Pfam" id="PF00534"/>
    </source>
</evidence>
<feature type="domain" description="Glycosyl transferase family 1" evidence="1">
    <location>
        <begin position="250"/>
        <end position="413"/>
    </location>
</feature>
<dbReference type="EMBL" id="CP010415">
    <property type="protein sequence ID" value="AJE21292.1"/>
    <property type="molecule type" value="Genomic_DNA"/>
</dbReference>
<sequence length="451" mass="50133">MSKPTFAFVTIGSGSYLGSTIRDLTLANILHRRGYKVLVYWMMEWNPELADPGIEHRLLCHGTRYQFRRPSAFMDQVVGSVAFLLPLKLRVRVTQSLNGFVDRMLTHLICSLHAAPVSDAGLVRRLRRFIARDGVSHLMVSFASLGMLALAAKRQGGLDFDYVLTFQGDEQFADYARRSGLFETYRSRLNEAVAGSRWPALLVSHDYLERIAVELRVSRERMCVLYNGIELPAPSVQPLRAGLRKLFPRLREDIPIVTYFGRQEAEKGIDLLLYAARLLKARGVPLQLVVCGATAKGESCKKVIADLADHLGLPIHQAGAVPREIRDTLFAHSHCVVYPSVNREAFGLVVAEAMSHGTPVLVPDYGGVTEVMRDGERAGGLTFAAWDSGDLARQLERLLTNATLHRELAGNARPLAERFTADRMTDRVLQHLGITDRRGRPLPDGAITQVA</sequence>
<dbReference type="GO" id="GO:0016757">
    <property type="term" value="F:glycosyltransferase activity"/>
    <property type="evidence" value="ECO:0007669"/>
    <property type="project" value="InterPro"/>
</dbReference>
<dbReference type="HOGENOM" id="CLU_606428_0_0_6"/>
<dbReference type="SUPFAM" id="SSF53756">
    <property type="entry name" value="UDP-Glycosyltransferase/glycogen phosphorylase"/>
    <property type="match status" value="1"/>
</dbReference>
<accession>A0A0C4WSL6</accession>
<keyword evidence="3" id="KW-1185">Reference proteome</keyword>
<dbReference type="GO" id="GO:1901135">
    <property type="term" value="P:carbohydrate derivative metabolic process"/>
    <property type="evidence" value="ECO:0007669"/>
    <property type="project" value="UniProtKB-ARBA"/>
</dbReference>
<dbReference type="PANTHER" id="PTHR12526:SF635">
    <property type="entry name" value="GLYCOSYL TRANSFERASE GROUP 1"/>
    <property type="match status" value="1"/>
</dbReference>
<dbReference type="Proteomes" id="UP000068210">
    <property type="component" value="Chromosome"/>
</dbReference>
<gene>
    <name evidence="2" type="ORF">Achr_18370</name>
</gene>
<dbReference type="STRING" id="1328314.Achr_18370"/>
<dbReference type="PANTHER" id="PTHR12526">
    <property type="entry name" value="GLYCOSYLTRANSFERASE"/>
    <property type="match status" value="1"/>
</dbReference>
<proteinExistence type="predicted"/>
<evidence type="ECO:0000313" key="3">
    <source>
        <dbReference type="Proteomes" id="UP000068210"/>
    </source>
</evidence>
<organism evidence="2 3">
    <name type="scientific">Azotobacter chroococcum NCIMB 8003</name>
    <dbReference type="NCBI Taxonomy" id="1328314"/>
    <lineage>
        <taxon>Bacteria</taxon>
        <taxon>Pseudomonadati</taxon>
        <taxon>Pseudomonadota</taxon>
        <taxon>Gammaproteobacteria</taxon>
        <taxon>Pseudomonadales</taxon>
        <taxon>Pseudomonadaceae</taxon>
        <taxon>Azotobacter</taxon>
    </lineage>
</organism>